<reference evidence="2" key="1">
    <citation type="submission" date="2020-11" db="EMBL/GenBank/DDBJ databases">
        <authorList>
            <person name="Tran Van P."/>
        </authorList>
    </citation>
    <scope>NUCLEOTIDE SEQUENCE</scope>
</reference>
<feature type="domain" description="DUF7153" evidence="1">
    <location>
        <begin position="29"/>
        <end position="207"/>
    </location>
</feature>
<evidence type="ECO:0000313" key="2">
    <source>
        <dbReference type="EMBL" id="CAD7619860.1"/>
    </source>
</evidence>
<dbReference type="Pfam" id="PF23672">
    <property type="entry name" value="DUF7153"/>
    <property type="match status" value="1"/>
</dbReference>
<proteinExistence type="predicted"/>
<gene>
    <name evidence="2" type="ORF">OSB1V03_LOCUS357</name>
</gene>
<keyword evidence="3" id="KW-1185">Reference proteome</keyword>
<evidence type="ECO:0000259" key="1">
    <source>
        <dbReference type="Pfam" id="PF23672"/>
    </source>
</evidence>
<accession>A0A7R9PT49</accession>
<dbReference type="EMBL" id="OC854644">
    <property type="protein sequence ID" value="CAD7619860.1"/>
    <property type="molecule type" value="Genomic_DNA"/>
</dbReference>
<dbReference type="InterPro" id="IPR055577">
    <property type="entry name" value="DUF7153"/>
</dbReference>
<protein>
    <recommendedName>
        <fullName evidence="1">DUF7153 domain-containing protein</fullName>
    </recommendedName>
</protein>
<evidence type="ECO:0000313" key="3">
    <source>
        <dbReference type="Proteomes" id="UP000759131"/>
    </source>
</evidence>
<organism evidence="2">
    <name type="scientific">Medioppia subpectinata</name>
    <dbReference type="NCBI Taxonomy" id="1979941"/>
    <lineage>
        <taxon>Eukaryota</taxon>
        <taxon>Metazoa</taxon>
        <taxon>Ecdysozoa</taxon>
        <taxon>Arthropoda</taxon>
        <taxon>Chelicerata</taxon>
        <taxon>Arachnida</taxon>
        <taxon>Acari</taxon>
        <taxon>Acariformes</taxon>
        <taxon>Sarcoptiformes</taxon>
        <taxon>Oribatida</taxon>
        <taxon>Brachypylina</taxon>
        <taxon>Oppioidea</taxon>
        <taxon>Oppiidae</taxon>
        <taxon>Medioppia</taxon>
    </lineage>
</organism>
<sequence length="214" mass="24494">MFKIKISYLQQKELILKAVSSDGYFSKLGHIWQTLETGVNYPVLHYLPLNDFNDCNDIEMNAKLGKEFTSSQVLYEEIESIEIPVIVSNVHTNGTKSHSNGTALTGGPNCAQIFVGFKTVDKTFNTLLEENWKDWTGARNLYLNLSSDFGLLKICLMRGIDVNNLDAFMYILIAYCTHINDKNRILLLDFVDRFRLQRLSCYLTVYTNVLNDNI</sequence>
<dbReference type="Proteomes" id="UP000759131">
    <property type="component" value="Unassembled WGS sequence"/>
</dbReference>
<dbReference type="AlphaFoldDB" id="A0A7R9PT49"/>
<dbReference type="PANTHER" id="PTHR22198">
    <property type="entry name" value="FERM DOMAIN-CONTAINING PROTEIN"/>
    <property type="match status" value="1"/>
</dbReference>
<name>A0A7R9PT49_9ACAR</name>
<dbReference type="OrthoDB" id="6381584at2759"/>
<dbReference type="EMBL" id="CAJPIZ010000069">
    <property type="protein sequence ID" value="CAG2100290.1"/>
    <property type="molecule type" value="Genomic_DNA"/>
</dbReference>
<dbReference type="PANTHER" id="PTHR22198:SF1">
    <property type="entry name" value="FERM DOMAIN-CONTAINING PROTEIN"/>
    <property type="match status" value="1"/>
</dbReference>